<dbReference type="AlphaFoldDB" id="A0AAV7G554"/>
<comment type="caution">
    <text evidence="1">The sequence shown here is derived from an EMBL/GenBank/DDBJ whole genome shotgun (WGS) entry which is preliminary data.</text>
</comment>
<organism evidence="1 2">
    <name type="scientific">Dendrobium chrysotoxum</name>
    <name type="common">Orchid</name>
    <dbReference type="NCBI Taxonomy" id="161865"/>
    <lineage>
        <taxon>Eukaryota</taxon>
        <taxon>Viridiplantae</taxon>
        <taxon>Streptophyta</taxon>
        <taxon>Embryophyta</taxon>
        <taxon>Tracheophyta</taxon>
        <taxon>Spermatophyta</taxon>
        <taxon>Magnoliopsida</taxon>
        <taxon>Liliopsida</taxon>
        <taxon>Asparagales</taxon>
        <taxon>Orchidaceae</taxon>
        <taxon>Epidendroideae</taxon>
        <taxon>Malaxideae</taxon>
        <taxon>Dendrobiinae</taxon>
        <taxon>Dendrobium</taxon>
    </lineage>
</organism>
<evidence type="ECO:0000313" key="2">
    <source>
        <dbReference type="Proteomes" id="UP000775213"/>
    </source>
</evidence>
<accession>A0AAV7G554</accession>
<name>A0AAV7G554_DENCH</name>
<protein>
    <submittedName>
        <fullName evidence="1">Uncharacterized protein</fullName>
    </submittedName>
</protein>
<keyword evidence="2" id="KW-1185">Reference proteome</keyword>
<evidence type="ECO:0000313" key="1">
    <source>
        <dbReference type="EMBL" id="KAH0450602.1"/>
    </source>
</evidence>
<proteinExistence type="predicted"/>
<gene>
    <name evidence="1" type="ORF">IEQ34_021294</name>
</gene>
<sequence length="150" mass="17039">MTDIEEIYLFNENFIMVTPCNRYARIKFLFGLEEKSTALVLFSMGPGPMGEFKNEHFTCPSKDHRGLGCDHPNILISLHNLLDPSKREAMILEVTSLLDFSVLICPEQLEMLLLLLLLLMVVELRISLVGDISTNAHRRLRSVAMLIHIG</sequence>
<dbReference type="EMBL" id="JAGFBR010000018">
    <property type="protein sequence ID" value="KAH0450602.1"/>
    <property type="molecule type" value="Genomic_DNA"/>
</dbReference>
<reference evidence="1 2" key="1">
    <citation type="journal article" date="2021" name="Hortic Res">
        <title>Chromosome-scale assembly of the Dendrobium chrysotoxum genome enhances the understanding of orchid evolution.</title>
        <authorList>
            <person name="Zhang Y."/>
            <person name="Zhang G.Q."/>
            <person name="Zhang D."/>
            <person name="Liu X.D."/>
            <person name="Xu X.Y."/>
            <person name="Sun W.H."/>
            <person name="Yu X."/>
            <person name="Zhu X."/>
            <person name="Wang Z.W."/>
            <person name="Zhao X."/>
            <person name="Zhong W.Y."/>
            <person name="Chen H."/>
            <person name="Yin W.L."/>
            <person name="Huang T."/>
            <person name="Niu S.C."/>
            <person name="Liu Z.J."/>
        </authorList>
    </citation>
    <scope>NUCLEOTIDE SEQUENCE [LARGE SCALE GENOMIC DNA]</scope>
    <source>
        <strain evidence="1">Lindl</strain>
    </source>
</reference>
<dbReference type="Proteomes" id="UP000775213">
    <property type="component" value="Unassembled WGS sequence"/>
</dbReference>